<feature type="domain" description="RanBD1" evidence="6">
    <location>
        <begin position="897"/>
        <end position="1033"/>
    </location>
</feature>
<evidence type="ECO:0000256" key="3">
    <source>
        <dbReference type="ARBA" id="ARBA00022803"/>
    </source>
</evidence>
<gene>
    <name evidence="7" type="primary">RANBP2</name>
</gene>
<dbReference type="Pfam" id="PF00638">
    <property type="entry name" value="Ran_BP1"/>
    <property type="match status" value="2"/>
</dbReference>
<organism evidence="7 8">
    <name type="scientific">Saimiri boliviensis boliviensis</name>
    <name type="common">Bolivian squirrel monkey</name>
    <dbReference type="NCBI Taxonomy" id="39432"/>
    <lineage>
        <taxon>Eukaryota</taxon>
        <taxon>Metazoa</taxon>
        <taxon>Chordata</taxon>
        <taxon>Craniata</taxon>
        <taxon>Vertebrata</taxon>
        <taxon>Euteleostomi</taxon>
        <taxon>Mammalia</taxon>
        <taxon>Eutheria</taxon>
        <taxon>Euarchontoglires</taxon>
        <taxon>Primates</taxon>
        <taxon>Haplorrhini</taxon>
        <taxon>Platyrrhini</taxon>
        <taxon>Cebidae</taxon>
        <taxon>Saimiriinae</taxon>
        <taxon>Saimiri</taxon>
    </lineage>
</organism>
<dbReference type="SMART" id="SM00028">
    <property type="entry name" value="TPR"/>
    <property type="match status" value="1"/>
</dbReference>
<dbReference type="GO" id="GO:0006607">
    <property type="term" value="P:NLS-bearing protein import into nucleus"/>
    <property type="evidence" value="ECO:0007669"/>
    <property type="project" value="TreeGrafter"/>
</dbReference>
<keyword evidence="1" id="KW-0597">Phosphoprotein</keyword>
<evidence type="ECO:0000256" key="4">
    <source>
        <dbReference type="PROSITE-ProRule" id="PRU00339"/>
    </source>
</evidence>
<dbReference type="GO" id="GO:0005096">
    <property type="term" value="F:GTPase activator activity"/>
    <property type="evidence" value="ECO:0007669"/>
    <property type="project" value="TreeGrafter"/>
</dbReference>
<dbReference type="SUPFAM" id="SSF48452">
    <property type="entry name" value="TPR-like"/>
    <property type="match status" value="1"/>
</dbReference>
<accession>A0A2K6V3I5</accession>
<protein>
    <submittedName>
        <fullName evidence="7">RAN binding protein 2</fullName>
    </submittedName>
</protein>
<dbReference type="SUPFAM" id="SSF50729">
    <property type="entry name" value="PH domain-like"/>
    <property type="match status" value="2"/>
</dbReference>
<feature type="compositionally biased region" description="Acidic residues" evidence="5">
    <location>
        <begin position="1178"/>
        <end position="1190"/>
    </location>
</feature>
<dbReference type="InterPro" id="IPR019734">
    <property type="entry name" value="TPR_rpt"/>
</dbReference>
<feature type="region of interest" description="Disordered" evidence="5">
    <location>
        <begin position="1158"/>
        <end position="1192"/>
    </location>
</feature>
<keyword evidence="3 4" id="KW-0802">TPR repeat</keyword>
<dbReference type="Ensembl" id="ENSSBOT00000055625.1">
    <property type="protein sequence ID" value="ENSSBOP00000038670.1"/>
    <property type="gene ID" value="ENSSBOG00000035336.1"/>
</dbReference>
<feature type="compositionally biased region" description="Low complexity" evidence="5">
    <location>
        <begin position="1158"/>
        <end position="1169"/>
    </location>
</feature>
<feature type="region of interest" description="Disordered" evidence="5">
    <location>
        <begin position="786"/>
        <end position="814"/>
    </location>
</feature>
<dbReference type="SMART" id="SM00160">
    <property type="entry name" value="RanBD"/>
    <property type="match status" value="2"/>
</dbReference>
<feature type="region of interest" description="Disordered" evidence="5">
    <location>
        <begin position="1076"/>
        <end position="1109"/>
    </location>
</feature>
<dbReference type="GO" id="GO:0005737">
    <property type="term" value="C:cytoplasm"/>
    <property type="evidence" value="ECO:0007669"/>
    <property type="project" value="TreeGrafter"/>
</dbReference>
<proteinExistence type="predicted"/>
<feature type="repeat" description="TPR" evidence="4">
    <location>
        <begin position="34"/>
        <end position="67"/>
    </location>
</feature>
<feature type="compositionally biased region" description="Polar residues" evidence="5">
    <location>
        <begin position="805"/>
        <end position="814"/>
    </location>
</feature>
<dbReference type="Gene3D" id="1.25.40.10">
    <property type="entry name" value="Tetratricopeptide repeat domain"/>
    <property type="match status" value="1"/>
</dbReference>
<feature type="region of interest" description="Disordered" evidence="5">
    <location>
        <begin position="1441"/>
        <end position="1476"/>
    </location>
</feature>
<dbReference type="PANTHER" id="PTHR23138">
    <property type="entry name" value="RAN BINDING PROTEIN"/>
    <property type="match status" value="1"/>
</dbReference>
<feature type="compositionally biased region" description="Basic and acidic residues" evidence="5">
    <location>
        <begin position="1453"/>
        <end position="1476"/>
    </location>
</feature>
<evidence type="ECO:0000259" key="6">
    <source>
        <dbReference type="PROSITE" id="PS50196"/>
    </source>
</evidence>
<name>A0A2K6V3I5_SAIBB</name>
<dbReference type="PANTHER" id="PTHR23138:SF87">
    <property type="entry name" value="E3 SUMO-PROTEIN LIGASE RANBP2"/>
    <property type="match status" value="1"/>
</dbReference>
<evidence type="ECO:0000256" key="1">
    <source>
        <dbReference type="ARBA" id="ARBA00022553"/>
    </source>
</evidence>
<dbReference type="InterPro" id="IPR045255">
    <property type="entry name" value="RanBP1-like"/>
</dbReference>
<dbReference type="Gene3D" id="2.30.29.30">
    <property type="entry name" value="Pleckstrin-homology domain (PH domain)/Phosphotyrosine-binding domain (PTB)"/>
    <property type="match status" value="2"/>
</dbReference>
<evidence type="ECO:0000256" key="2">
    <source>
        <dbReference type="ARBA" id="ARBA00022737"/>
    </source>
</evidence>
<feature type="compositionally biased region" description="Polar residues" evidence="5">
    <location>
        <begin position="1082"/>
        <end position="1105"/>
    </location>
</feature>
<keyword evidence="2" id="KW-0677">Repeat</keyword>
<evidence type="ECO:0000256" key="5">
    <source>
        <dbReference type="SAM" id="MobiDB-lite"/>
    </source>
</evidence>
<dbReference type="FunFam" id="2.30.29.30:FF:000018">
    <property type="entry name" value="E3 SUMO-protein ligase RanBP2"/>
    <property type="match status" value="2"/>
</dbReference>
<dbReference type="GO" id="GO:0005643">
    <property type="term" value="C:nuclear pore"/>
    <property type="evidence" value="ECO:0007669"/>
    <property type="project" value="TreeGrafter"/>
</dbReference>
<dbReference type="InterPro" id="IPR011990">
    <property type="entry name" value="TPR-like_helical_dom_sf"/>
</dbReference>
<keyword evidence="8" id="KW-1185">Reference proteome</keyword>
<feature type="domain" description="RanBD1" evidence="6">
    <location>
        <begin position="1194"/>
        <end position="1330"/>
    </location>
</feature>
<dbReference type="CDD" id="cd14685">
    <property type="entry name" value="RanBD3_RanBP2-like"/>
    <property type="match status" value="1"/>
</dbReference>
<evidence type="ECO:0000313" key="8">
    <source>
        <dbReference type="Proteomes" id="UP000233220"/>
    </source>
</evidence>
<dbReference type="PROSITE" id="PS50196">
    <property type="entry name" value="RANBD1"/>
    <property type="match status" value="2"/>
</dbReference>
<dbReference type="InterPro" id="IPR011993">
    <property type="entry name" value="PH-like_dom_sf"/>
</dbReference>
<reference evidence="7" key="2">
    <citation type="submission" date="2025-09" db="UniProtKB">
        <authorList>
            <consortium name="Ensembl"/>
        </authorList>
    </citation>
    <scope>IDENTIFICATION</scope>
</reference>
<feature type="compositionally biased region" description="Low complexity" evidence="5">
    <location>
        <begin position="1441"/>
        <end position="1452"/>
    </location>
</feature>
<dbReference type="GeneTree" id="ENSGT00940000154389"/>
<sequence>MKGFYFAKLYYEAKEYDLAKKYICTYINVQERDPKAHRFLGLLYELEENTDKAVECYRRSVELNPTQKDLVLKIAELLCKNDVTDGRAKYWVERAAKLFPGSPAVYKLKEQLLDCEGEDGWNKLFDLIQSELYVRPDDIHVNIRLVELYRSNKRLKDAVAHCHEAERHVALRSSLEWNSCVVQTLKVPRPKLKLIKGEAGQNLLEMMACDRLSQSGHMLLNLSRGKQDFLKEVVESFANKSGQSALYDALFSSQSPKDTSFLGSDDIGNIDVQEPELEDLARYDVGAIRAHNGSLQHLTWLGLQWNSLPTLPAIRKWLKQLFHHLPQETSRLETNAPESICVLDLEVFLLGVVFTSHLQLKEKCNSHHSSYQPLCLPLPVCKQLCTERQKSWWDAVCTLIHRKAVPGNSAKLRLLVQHEINTLRAQEKHGLQPALLVHWAKWLQKTGSGLNSFYDQREYIGRSVHYWKKVLPLLKIIKKKSSIPEPIDPLFKHFHSVDIQASEIGEYEEDAHVTFAILDAVNGNIEDAMTAFESIKSVISYWNLALIFHRKAEDIENDALSPEEQEECKNYLRKTRDYLIKILDDSDSNLSVVKKLPVTLESVKEMLNSVMQELEDYSDGGPLYKNGSLRNADLEIKHSIPSPTKYSLSPSKSYKYSPKTPPQWAEDQNSLLKMICQQVEAIKKEMQELKLNSSNSASPHRWPTDNYGPDSVPDGYQGSQTFHGAPLTVATTGPSVYYSQSPAYNSQYLLRPAANVTPTKGSSNTEFKSTKEGFSVPVSADGFKFGISESGNQENKSEKPLENDSGCQAQDISSQKNGSSVIFGQTSSTFTFADLAKSTSGEGFQFGKKDPNFKGFSGAGEKLFSSQCGKMSDKANTSGDFEKDDDAYKTEDSDDIHFEPVVQMPEKVELVTGEEDEKVLYSQRVKLFRFDAEISQWKERGLGNLKILKNEVNGKLRMLMRREQVLKVCANHWITTTMNLKPLSGSDRAWMWLASDFSDGDAKLEQLAAKFKTPELAEEFKQKFEECQRLLLDIPLQTPHKLVDTGRAAKLIQRAEEMKSGLKDFKTVLTNDQTKVTEEENTSLGTGATSTSDTTIKPNPESTGPTLEWDNYDLREDALDDSVSSSSVHASPLASSPVRKNLFRFGESTTGFNFSFKSALSPSKSPAKLNQSGTSVGTDEESDVTQEEERDGQYFEPVVPLPDLVEVSSGEENEQVVFSHRAKLYRYDKDVGQWKERGIGDIKILQNYDNKQVRIVMRRDQVLKLCANHRITPDMTLQNMKGTERVWVWTACDFADGERKVEHLAVRFKLQDVADSFKKIFDEAKTAQEKDSLITPYVSRSSTPRESPCGKIAVAVLEETTRERTDIIQGDDIADGTSEVEVSGTSETTTKAVVSPPKFVFGSESVKSIFSSEKSKPFAFGNSSATGSLFGFSFNAPLKSNSSENSSVSQSGSERKGQPNKCELSKNSDIKQSSDSKVKNLFASFPTEESSINYTFKTPEK</sequence>
<dbReference type="PROSITE" id="PS50005">
    <property type="entry name" value="TPR"/>
    <property type="match status" value="1"/>
</dbReference>
<dbReference type="FunFam" id="1.25.40.10:FF:000114">
    <property type="entry name" value="E3 SUMO-protein ligase RanBP2 isoform X1"/>
    <property type="match status" value="1"/>
</dbReference>
<dbReference type="CDD" id="cd13177">
    <property type="entry name" value="RanBD2_RanBP2-like"/>
    <property type="match status" value="1"/>
</dbReference>
<dbReference type="Proteomes" id="UP000233220">
    <property type="component" value="Unplaced"/>
</dbReference>
<dbReference type="Pfam" id="PF13181">
    <property type="entry name" value="TPR_8"/>
    <property type="match status" value="1"/>
</dbReference>
<evidence type="ECO:0000313" key="7">
    <source>
        <dbReference type="Ensembl" id="ENSSBOP00000038670.1"/>
    </source>
</evidence>
<reference evidence="7" key="1">
    <citation type="submission" date="2025-08" db="UniProtKB">
        <authorList>
            <consortium name="Ensembl"/>
        </authorList>
    </citation>
    <scope>IDENTIFICATION</scope>
</reference>
<dbReference type="InterPro" id="IPR000156">
    <property type="entry name" value="Ran_bind_dom"/>
</dbReference>